<proteinExistence type="predicted"/>
<accession>A0A6A5S3L6</accession>
<protein>
    <submittedName>
        <fullName evidence="1">Uncharacterized protein</fullName>
    </submittedName>
</protein>
<evidence type="ECO:0000313" key="2">
    <source>
        <dbReference type="Proteomes" id="UP000800038"/>
    </source>
</evidence>
<name>A0A6A5S3L6_9PLEO</name>
<evidence type="ECO:0000313" key="1">
    <source>
        <dbReference type="EMBL" id="KAF1934732.1"/>
    </source>
</evidence>
<dbReference type="Proteomes" id="UP000800038">
    <property type="component" value="Unassembled WGS sequence"/>
</dbReference>
<reference evidence="1" key="1">
    <citation type="journal article" date="2020" name="Stud. Mycol.">
        <title>101 Dothideomycetes genomes: a test case for predicting lifestyles and emergence of pathogens.</title>
        <authorList>
            <person name="Haridas S."/>
            <person name="Albert R."/>
            <person name="Binder M."/>
            <person name="Bloem J."/>
            <person name="Labutti K."/>
            <person name="Salamov A."/>
            <person name="Andreopoulos B."/>
            <person name="Baker S."/>
            <person name="Barry K."/>
            <person name="Bills G."/>
            <person name="Bluhm B."/>
            <person name="Cannon C."/>
            <person name="Castanera R."/>
            <person name="Culley D."/>
            <person name="Daum C."/>
            <person name="Ezra D."/>
            <person name="Gonzalez J."/>
            <person name="Henrissat B."/>
            <person name="Kuo A."/>
            <person name="Liang C."/>
            <person name="Lipzen A."/>
            <person name="Lutzoni F."/>
            <person name="Magnuson J."/>
            <person name="Mondo S."/>
            <person name="Nolan M."/>
            <person name="Ohm R."/>
            <person name="Pangilinan J."/>
            <person name="Park H.-J."/>
            <person name="Ramirez L."/>
            <person name="Alfaro M."/>
            <person name="Sun H."/>
            <person name="Tritt A."/>
            <person name="Yoshinaga Y."/>
            <person name="Zwiers L.-H."/>
            <person name="Turgeon B."/>
            <person name="Goodwin S."/>
            <person name="Spatafora J."/>
            <person name="Crous P."/>
            <person name="Grigoriev I."/>
        </authorList>
    </citation>
    <scope>NUCLEOTIDE SEQUENCE</scope>
    <source>
        <strain evidence="1">CBS 161.51</strain>
    </source>
</reference>
<sequence length="168" mass="18688">MTVRGFVLHPHPCGVAAIRLCVGPCAAMCGGVERCHEAFAVVNHAARSSPLHLSSKEICTTRVSVVPSHAHRRCAQEHDRRFCFLGERGGYLNWRPTRALLHASQSPGHRSQIYRDRSGNIDPSQPADRNCIWLSETASPVIGILRGELIGFRHIKQWHPRVCATPCR</sequence>
<dbReference type="EMBL" id="ML976389">
    <property type="protein sequence ID" value="KAF1934732.1"/>
    <property type="molecule type" value="Genomic_DNA"/>
</dbReference>
<dbReference type="AlphaFoldDB" id="A0A6A5S3L6"/>
<keyword evidence="2" id="KW-1185">Reference proteome</keyword>
<organism evidence="1 2">
    <name type="scientific">Clathrospora elynae</name>
    <dbReference type="NCBI Taxonomy" id="706981"/>
    <lineage>
        <taxon>Eukaryota</taxon>
        <taxon>Fungi</taxon>
        <taxon>Dikarya</taxon>
        <taxon>Ascomycota</taxon>
        <taxon>Pezizomycotina</taxon>
        <taxon>Dothideomycetes</taxon>
        <taxon>Pleosporomycetidae</taxon>
        <taxon>Pleosporales</taxon>
        <taxon>Diademaceae</taxon>
        <taxon>Clathrospora</taxon>
    </lineage>
</organism>
<gene>
    <name evidence="1" type="ORF">EJ02DRAFT_169647</name>
</gene>